<dbReference type="InterPro" id="IPR036420">
    <property type="entry name" value="BRCT_dom_sf"/>
</dbReference>
<keyword evidence="4 11" id="KW-0479">Metal-binding</keyword>
<dbReference type="InterPro" id="IPR001357">
    <property type="entry name" value="BRCT_dom"/>
</dbReference>
<dbReference type="Pfam" id="PF01653">
    <property type="entry name" value="DNA_ligase_aden"/>
    <property type="match status" value="1"/>
</dbReference>
<dbReference type="PANTHER" id="PTHR23389">
    <property type="entry name" value="CHROMOSOME TRANSMISSION FIDELITY FACTOR 18"/>
    <property type="match status" value="1"/>
</dbReference>
<evidence type="ECO:0000256" key="5">
    <source>
        <dbReference type="ARBA" id="ARBA00022763"/>
    </source>
</evidence>
<feature type="binding site" evidence="11">
    <location>
        <position position="431"/>
    </location>
    <ligand>
        <name>Zn(2+)</name>
        <dbReference type="ChEBI" id="CHEBI:29105"/>
    </ligand>
</feature>
<evidence type="ECO:0000313" key="14">
    <source>
        <dbReference type="EMBL" id="MDM5148232.1"/>
    </source>
</evidence>
<gene>
    <name evidence="11 14" type="primary">ligA</name>
    <name evidence="14" type="ORF">NQX30_07660</name>
</gene>
<dbReference type="PROSITE" id="PS01056">
    <property type="entry name" value="DNA_LIGASE_N2"/>
    <property type="match status" value="1"/>
</dbReference>
<dbReference type="PROSITE" id="PS01055">
    <property type="entry name" value="DNA_LIGASE_N1"/>
    <property type="match status" value="1"/>
</dbReference>
<dbReference type="EMBL" id="JANQAO010000005">
    <property type="protein sequence ID" value="MDM5148232.1"/>
    <property type="molecule type" value="Genomic_DNA"/>
</dbReference>
<protein>
    <recommendedName>
        <fullName evidence="11 12">DNA ligase</fullName>
        <ecNumber evidence="11 12">6.5.1.2</ecNumber>
    </recommendedName>
    <alternativeName>
        <fullName evidence="11">Polydeoxyribonucleotide synthase [NAD(+)]</fullName>
    </alternativeName>
</protein>
<comment type="caution">
    <text evidence="14">The sequence shown here is derived from an EMBL/GenBank/DDBJ whole genome shotgun (WGS) entry which is preliminary data.</text>
</comment>
<dbReference type="InterPro" id="IPR033136">
    <property type="entry name" value="DNA_ligase_CS"/>
</dbReference>
<dbReference type="SUPFAM" id="SSF47781">
    <property type="entry name" value="RuvA domain 2-like"/>
    <property type="match status" value="2"/>
</dbReference>
<feature type="binding site" evidence="11">
    <location>
        <position position="413"/>
    </location>
    <ligand>
        <name>Zn(2+)</name>
        <dbReference type="ChEBI" id="CHEBI:29105"/>
    </ligand>
</feature>
<evidence type="ECO:0000256" key="10">
    <source>
        <dbReference type="ARBA" id="ARBA00034005"/>
    </source>
</evidence>
<feature type="domain" description="BRCT" evidence="13">
    <location>
        <begin position="700"/>
        <end position="774"/>
    </location>
</feature>
<dbReference type="Pfam" id="PF12826">
    <property type="entry name" value="HHH_2"/>
    <property type="match status" value="1"/>
</dbReference>
<dbReference type="SMART" id="SM00532">
    <property type="entry name" value="LIGANc"/>
    <property type="match status" value="1"/>
</dbReference>
<evidence type="ECO:0000256" key="6">
    <source>
        <dbReference type="ARBA" id="ARBA00022833"/>
    </source>
</evidence>
<dbReference type="HAMAP" id="MF_01588">
    <property type="entry name" value="DNA_ligase_A"/>
    <property type="match status" value="1"/>
</dbReference>
<dbReference type="SUPFAM" id="SSF56091">
    <property type="entry name" value="DNA ligase/mRNA capping enzyme, catalytic domain"/>
    <property type="match status" value="1"/>
</dbReference>
<feature type="binding site" evidence="11">
    <location>
        <position position="295"/>
    </location>
    <ligand>
        <name>NAD(+)</name>
        <dbReference type="ChEBI" id="CHEBI:57540"/>
    </ligand>
</feature>
<dbReference type="SUPFAM" id="SSF50249">
    <property type="entry name" value="Nucleic acid-binding proteins"/>
    <property type="match status" value="1"/>
</dbReference>
<keyword evidence="9 11" id="KW-0234">DNA repair</keyword>
<comment type="similarity">
    <text evidence="11">Belongs to the NAD-dependent DNA ligase family. LigA subfamily.</text>
</comment>
<dbReference type="Gene3D" id="1.10.150.20">
    <property type="entry name" value="5' to 3' exonuclease, C-terminal subdomain"/>
    <property type="match status" value="2"/>
</dbReference>
<dbReference type="EC" id="6.5.1.2" evidence="11 12"/>
<comment type="cofactor">
    <cofactor evidence="11">
        <name>Mg(2+)</name>
        <dbReference type="ChEBI" id="CHEBI:18420"/>
    </cofactor>
    <cofactor evidence="11">
        <name>Mn(2+)</name>
        <dbReference type="ChEBI" id="CHEBI:29035"/>
    </cofactor>
</comment>
<name>A0ABT7QNF8_9GAMM</name>
<keyword evidence="7 11" id="KW-0460">Magnesium</keyword>
<dbReference type="SMART" id="SM00292">
    <property type="entry name" value="BRCT"/>
    <property type="match status" value="1"/>
</dbReference>
<dbReference type="Gene3D" id="2.40.50.140">
    <property type="entry name" value="Nucleic acid-binding proteins"/>
    <property type="match status" value="1"/>
</dbReference>
<feature type="binding site" evidence="11">
    <location>
        <begin position="33"/>
        <end position="37"/>
    </location>
    <ligand>
        <name>NAD(+)</name>
        <dbReference type="ChEBI" id="CHEBI:57540"/>
    </ligand>
</feature>
<dbReference type="InterPro" id="IPR018239">
    <property type="entry name" value="DNA_ligase_AS"/>
</dbReference>
<keyword evidence="11" id="KW-0464">Manganese</keyword>
<dbReference type="PANTHER" id="PTHR23389:SF9">
    <property type="entry name" value="DNA LIGASE"/>
    <property type="match status" value="1"/>
</dbReference>
<evidence type="ECO:0000256" key="8">
    <source>
        <dbReference type="ARBA" id="ARBA00023027"/>
    </source>
</evidence>
<evidence type="ECO:0000256" key="2">
    <source>
        <dbReference type="ARBA" id="ARBA00022598"/>
    </source>
</evidence>
<dbReference type="InterPro" id="IPR013840">
    <property type="entry name" value="DNAligase_N"/>
</dbReference>
<organism evidence="14 15">
    <name type="scientific">Candidatus Doriopsillibacter californiensis</name>
    <dbReference type="NCBI Taxonomy" id="2970740"/>
    <lineage>
        <taxon>Bacteria</taxon>
        <taxon>Pseudomonadati</taxon>
        <taxon>Pseudomonadota</taxon>
        <taxon>Gammaproteobacteria</taxon>
        <taxon>Candidatus Tethybacterales</taxon>
        <taxon>Candidatus Persebacteraceae</taxon>
        <taxon>Candidatus Doriopsillibacter</taxon>
    </lineage>
</organism>
<evidence type="ECO:0000259" key="13">
    <source>
        <dbReference type="PROSITE" id="PS50172"/>
    </source>
</evidence>
<keyword evidence="8 11" id="KW-0520">NAD</keyword>
<reference evidence="14" key="2">
    <citation type="journal article" date="2023" name="Microbiome">
        <title>Synthase-selected sorting approach identifies a beta-lactone synthase in a nudibranch symbiotic bacterium.</title>
        <authorList>
            <person name="Dzunkova M."/>
            <person name="La Clair J.J."/>
            <person name="Tyml T."/>
            <person name="Doud D."/>
            <person name="Schulz F."/>
            <person name="Piquer-Esteban S."/>
            <person name="Porcel Sanchis D."/>
            <person name="Osborn A."/>
            <person name="Robinson D."/>
            <person name="Louie K.B."/>
            <person name="Bowen B.P."/>
            <person name="Bowers R.M."/>
            <person name="Lee J."/>
            <person name="Arnau V."/>
            <person name="Diaz-Villanueva W."/>
            <person name="Stepanauskas R."/>
            <person name="Gosliner T."/>
            <person name="Date S.V."/>
            <person name="Northen T.R."/>
            <person name="Cheng J.F."/>
            <person name="Burkart M.D."/>
            <person name="Woyke T."/>
        </authorList>
    </citation>
    <scope>NUCLEOTIDE SEQUENCE</scope>
    <source>
        <strain evidence="14">Df01</strain>
    </source>
</reference>
<dbReference type="InterPro" id="IPR041663">
    <property type="entry name" value="DisA/LigA_HHH"/>
</dbReference>
<feature type="binding site" evidence="11">
    <location>
        <position position="410"/>
    </location>
    <ligand>
        <name>Zn(2+)</name>
        <dbReference type="ChEBI" id="CHEBI:29105"/>
    </ligand>
</feature>
<evidence type="ECO:0000256" key="12">
    <source>
        <dbReference type="RuleBase" id="RU000618"/>
    </source>
</evidence>
<comment type="catalytic activity">
    <reaction evidence="10 11 12">
        <text>NAD(+) + (deoxyribonucleotide)n-3'-hydroxyl + 5'-phospho-(deoxyribonucleotide)m = (deoxyribonucleotide)n+m + AMP + beta-nicotinamide D-nucleotide.</text>
        <dbReference type="EC" id="6.5.1.2"/>
    </reaction>
</comment>
<dbReference type="Pfam" id="PF00533">
    <property type="entry name" value="BRCT"/>
    <property type="match status" value="1"/>
</dbReference>
<evidence type="ECO:0000256" key="4">
    <source>
        <dbReference type="ARBA" id="ARBA00022723"/>
    </source>
</evidence>
<feature type="binding site" evidence="11">
    <location>
        <position position="426"/>
    </location>
    <ligand>
        <name>Zn(2+)</name>
        <dbReference type="ChEBI" id="CHEBI:29105"/>
    </ligand>
</feature>
<dbReference type="CDD" id="cd17748">
    <property type="entry name" value="BRCT_DNA_ligase_like"/>
    <property type="match status" value="1"/>
</dbReference>
<dbReference type="SUPFAM" id="SSF52113">
    <property type="entry name" value="BRCT domain"/>
    <property type="match status" value="1"/>
</dbReference>
<dbReference type="Gene3D" id="3.30.470.30">
    <property type="entry name" value="DNA ligase/mRNA capping enzyme"/>
    <property type="match status" value="1"/>
</dbReference>
<dbReference type="GO" id="GO:0003911">
    <property type="term" value="F:DNA ligase (NAD+) activity"/>
    <property type="evidence" value="ECO:0007669"/>
    <property type="project" value="UniProtKB-EC"/>
</dbReference>
<dbReference type="CDD" id="cd00114">
    <property type="entry name" value="LIGANc"/>
    <property type="match status" value="1"/>
</dbReference>
<evidence type="ECO:0000256" key="1">
    <source>
        <dbReference type="ARBA" id="ARBA00004067"/>
    </source>
</evidence>
<dbReference type="InterPro" id="IPR013839">
    <property type="entry name" value="DNAligase_adenylation"/>
</dbReference>
<dbReference type="Pfam" id="PF03120">
    <property type="entry name" value="OB_DNA_ligase"/>
    <property type="match status" value="1"/>
</dbReference>
<dbReference type="Proteomes" id="UP001168167">
    <property type="component" value="Unassembled WGS sequence"/>
</dbReference>
<keyword evidence="15" id="KW-1185">Reference proteome</keyword>
<keyword evidence="2 11" id="KW-0436">Ligase</keyword>
<feature type="binding site" evidence="11">
    <location>
        <position position="319"/>
    </location>
    <ligand>
        <name>NAD(+)</name>
        <dbReference type="ChEBI" id="CHEBI:57540"/>
    </ligand>
</feature>
<dbReference type="PIRSF" id="PIRSF001604">
    <property type="entry name" value="LigA"/>
    <property type="match status" value="1"/>
</dbReference>
<dbReference type="InterPro" id="IPR001679">
    <property type="entry name" value="DNA_ligase"/>
</dbReference>
<feature type="binding site" evidence="11">
    <location>
        <position position="143"/>
    </location>
    <ligand>
        <name>NAD(+)</name>
        <dbReference type="ChEBI" id="CHEBI:57540"/>
    </ligand>
</feature>
<dbReference type="Gene3D" id="3.40.50.10190">
    <property type="entry name" value="BRCT domain"/>
    <property type="match status" value="1"/>
</dbReference>
<feature type="active site" description="N6-AMP-lysine intermediate" evidence="11">
    <location>
        <position position="122"/>
    </location>
</feature>
<dbReference type="InterPro" id="IPR012340">
    <property type="entry name" value="NA-bd_OB-fold"/>
</dbReference>
<feature type="binding site" evidence="11">
    <location>
        <position position="120"/>
    </location>
    <ligand>
        <name>NAD(+)</name>
        <dbReference type="ChEBI" id="CHEBI:57540"/>
    </ligand>
</feature>
<dbReference type="InterPro" id="IPR004150">
    <property type="entry name" value="NAD_DNA_ligase_OB"/>
</dbReference>
<dbReference type="NCBIfam" id="TIGR00575">
    <property type="entry name" value="dnlj"/>
    <property type="match status" value="1"/>
</dbReference>
<dbReference type="PROSITE" id="PS50172">
    <property type="entry name" value="BRCT"/>
    <property type="match status" value="1"/>
</dbReference>
<feature type="binding site" evidence="11">
    <location>
        <position position="178"/>
    </location>
    <ligand>
        <name>NAD(+)</name>
        <dbReference type="ChEBI" id="CHEBI:57540"/>
    </ligand>
</feature>
<evidence type="ECO:0000256" key="9">
    <source>
        <dbReference type="ARBA" id="ARBA00023204"/>
    </source>
</evidence>
<keyword evidence="5 11" id="KW-0227">DNA damage</keyword>
<evidence type="ECO:0000256" key="3">
    <source>
        <dbReference type="ARBA" id="ARBA00022705"/>
    </source>
</evidence>
<reference evidence="14" key="1">
    <citation type="submission" date="2022-08" db="EMBL/GenBank/DDBJ databases">
        <authorList>
            <person name="Dzunkova M."/>
            <person name="La Clair J."/>
            <person name="Tyml T."/>
            <person name="Doud D."/>
            <person name="Schulz F."/>
            <person name="Piquer S."/>
            <person name="Porcel Sanchis D."/>
            <person name="Osborn A."/>
            <person name="Robinson D."/>
            <person name="Louie K.B."/>
            <person name="Bowen B.P."/>
            <person name="Bowers R."/>
            <person name="Lee J."/>
            <person name="Arnau Llombart V."/>
            <person name="Diaz Villanueva W."/>
            <person name="Gosliner T."/>
            <person name="Northen T."/>
            <person name="Cheng J.-F."/>
            <person name="Burkart M.D."/>
            <person name="Woyke T."/>
        </authorList>
    </citation>
    <scope>NUCLEOTIDE SEQUENCE</scope>
    <source>
        <strain evidence="14">Df01</strain>
    </source>
</reference>
<evidence type="ECO:0000256" key="11">
    <source>
        <dbReference type="HAMAP-Rule" id="MF_01588"/>
    </source>
</evidence>
<dbReference type="InterPro" id="IPR010994">
    <property type="entry name" value="RuvA_2-like"/>
</dbReference>
<keyword evidence="3 11" id="KW-0235">DNA replication</keyword>
<feature type="binding site" evidence="11">
    <location>
        <begin position="90"/>
        <end position="91"/>
    </location>
    <ligand>
        <name>NAD(+)</name>
        <dbReference type="ChEBI" id="CHEBI:57540"/>
    </ligand>
</feature>
<comment type="function">
    <text evidence="1 11">DNA ligase that catalyzes the formation of phosphodiester linkages between 5'-phosphoryl and 3'-hydroxyl groups in double-stranded DNA using NAD as a coenzyme and as the energy source for the reaction. It is essential for DNA replication and repair of damaged DNA.</text>
</comment>
<keyword evidence="6 11" id="KW-0862">Zinc</keyword>
<proteinExistence type="inferred from homology"/>
<evidence type="ECO:0000313" key="15">
    <source>
        <dbReference type="Proteomes" id="UP001168167"/>
    </source>
</evidence>
<evidence type="ECO:0000256" key="7">
    <source>
        <dbReference type="ARBA" id="ARBA00022842"/>
    </source>
</evidence>
<dbReference type="Gene3D" id="1.10.287.610">
    <property type="entry name" value="Helix hairpin bin"/>
    <property type="match status" value="1"/>
</dbReference>
<dbReference type="NCBIfam" id="NF005932">
    <property type="entry name" value="PRK07956.1"/>
    <property type="match status" value="1"/>
</dbReference>
<accession>A0ABT7QNF8</accession>
<sequence length="781" mass="85122">MTTDAKQRIMALRQRIESANHEYYENDAPSLTDSAYDSLVSELHEIEAMHPELATINPPLFASVNSPTQTVGGKRAARFAPYSHPTPMRSLANAFSHEEAHHFFSRMMEWSDARVTYAAELKLDGVALNAVYVGGTLKAAATRGDGETGEDVLSNAKTITNLPHFLDDAPAHLQVRGEVVMTYDDFATLNMHQSKTDSKIFANPRNAAAGSLRQLDSGITAARPLRFYAHGVVAENSPLFPTAHSAALDWLKVRGFSVAEPRLRTKDVDGLLNYHEKVQALRAKLPFSVDGVVYKVDDFSLQKKIGYVSRAPRFAVAHKFSAELALTHVQAIEIQVGRSGVLTPVARLAPVTVGGVVVANATLHNMDIVREKNVRVGDTVEVRRAGDVIPEIVCVKKSGGTAAWQPPLVCPSCEQAVHTNGKFLRCVNVACPERRRGQLIHFVSRNALDIEGVGGVLLEKLFAAGLVQMPSDLFALEKKDLLTLELIAEQSATNILAAIERGKQTTLPRLLIALGIPAVGEAAAVRLADFFGSLQALRRAPLEAFAFVTDIGTETAAGIRDFFTESANIEEIKQLQAVGVVWPERNSPGSEQKRTLMAFLTTMRSLKTVMPENTLHLIDNNLPLHGLGKNGTKKLVQTFADLPALATADEAALTIALDGNAALAQRVRMFFTVPHYRQLLDFLNDLGFVWGHKETPKLRLSGKTFVLTGTLSQPRSVVKQRIEKLGGVVTGSVSARTTYLLAGDNAGSKRAAAEKFQVTILTETDFEQLLWTTDEEPPTLL</sequence>